<reference evidence="1" key="1">
    <citation type="submission" date="2018-04" db="EMBL/GenBank/DDBJ databases">
        <title>Transcriptome of Schizaphis graminum biotype I.</title>
        <authorList>
            <person name="Scully E.D."/>
            <person name="Geib S.M."/>
            <person name="Palmer N.A."/>
            <person name="Koch K."/>
            <person name="Bradshaw J."/>
            <person name="Heng-Moss T."/>
            <person name="Sarath G."/>
        </authorList>
    </citation>
    <scope>NUCLEOTIDE SEQUENCE</scope>
</reference>
<protein>
    <submittedName>
        <fullName evidence="1">Uncharacterized protein</fullName>
    </submittedName>
</protein>
<accession>A0A2S2PAT6</accession>
<dbReference type="EMBL" id="GGMR01013940">
    <property type="protein sequence ID" value="MBY26559.1"/>
    <property type="molecule type" value="Transcribed_RNA"/>
</dbReference>
<dbReference type="AlphaFoldDB" id="A0A2S2PAT6"/>
<proteinExistence type="predicted"/>
<sequence length="131" mass="14339">MLVDSMSQISAMTVACATCLGLRPRSWSKLVSGHSSTPVVDVKGVVEYNIRPRFASEPALVIQAWILPSITGDMPRALFPSSIKVRFSTLALAYPYLNVASPMYMLLGADVFSSILDGRQVKILRGFTHCF</sequence>
<name>A0A2S2PAT6_SCHGA</name>
<gene>
    <name evidence="1" type="ORF">g.1663</name>
</gene>
<evidence type="ECO:0000313" key="1">
    <source>
        <dbReference type="EMBL" id="MBY26559.1"/>
    </source>
</evidence>
<organism evidence="1">
    <name type="scientific">Schizaphis graminum</name>
    <name type="common">Green bug aphid</name>
    <dbReference type="NCBI Taxonomy" id="13262"/>
    <lineage>
        <taxon>Eukaryota</taxon>
        <taxon>Metazoa</taxon>
        <taxon>Ecdysozoa</taxon>
        <taxon>Arthropoda</taxon>
        <taxon>Hexapoda</taxon>
        <taxon>Insecta</taxon>
        <taxon>Pterygota</taxon>
        <taxon>Neoptera</taxon>
        <taxon>Paraneoptera</taxon>
        <taxon>Hemiptera</taxon>
        <taxon>Sternorrhyncha</taxon>
        <taxon>Aphidomorpha</taxon>
        <taxon>Aphidoidea</taxon>
        <taxon>Aphididae</taxon>
        <taxon>Aphidini</taxon>
        <taxon>Schizaphis</taxon>
    </lineage>
</organism>